<evidence type="ECO:0000259" key="2">
    <source>
        <dbReference type="Pfam" id="PF08308"/>
    </source>
</evidence>
<feature type="domain" description="PEGA" evidence="2">
    <location>
        <begin position="153"/>
        <end position="219"/>
    </location>
</feature>
<sequence length="296" mass="30233">MRLLLRLLLTGLVCLSLAACAPAALRVQPGVPFLAGTTFDVPRAPGGLFRKPGPSSVRVAAPAGLSVAVLLLPQGGPATLLQGRDGLYPLPVLSRDAALYTVASTVPLTFPPEALAGVRSDRDLGSVLEAATRDLPPRSYNVTTDDLTVRPFGQVQVYADPVGAGVRLDGRAVGNAPVVLDVPADTYRLTVVASGFVPEERTVRVQANGLTSVDVRLAPRPVTTGQLEVSSSVPAQVSVNGQPVGGTPASLTLDAGTYTVTVRAGTAADTVTVSVRAGATLRVRCTSAPGGLSCGL</sequence>
<dbReference type="PANTHER" id="PTHR36194">
    <property type="entry name" value="S-LAYER-LIKE PROTEIN"/>
    <property type="match status" value="1"/>
</dbReference>
<dbReference type="Gene3D" id="2.60.40.1120">
    <property type="entry name" value="Carboxypeptidase-like, regulatory domain"/>
    <property type="match status" value="1"/>
</dbReference>
<accession>A0A917P5V9</accession>
<dbReference type="PROSITE" id="PS51257">
    <property type="entry name" value="PROKAR_LIPOPROTEIN"/>
    <property type="match status" value="1"/>
</dbReference>
<dbReference type="AlphaFoldDB" id="A0A917P5V9"/>
<protein>
    <recommendedName>
        <fullName evidence="2">PEGA domain-containing protein</fullName>
    </recommendedName>
</protein>
<organism evidence="3 4">
    <name type="scientific">Deinococcus aquiradiocola</name>
    <dbReference type="NCBI Taxonomy" id="393059"/>
    <lineage>
        <taxon>Bacteria</taxon>
        <taxon>Thermotogati</taxon>
        <taxon>Deinococcota</taxon>
        <taxon>Deinococci</taxon>
        <taxon>Deinococcales</taxon>
        <taxon>Deinococcaceae</taxon>
        <taxon>Deinococcus</taxon>
    </lineage>
</organism>
<evidence type="ECO:0000313" key="4">
    <source>
        <dbReference type="Proteomes" id="UP000635726"/>
    </source>
</evidence>
<evidence type="ECO:0000256" key="1">
    <source>
        <dbReference type="SAM" id="SignalP"/>
    </source>
</evidence>
<feature type="chain" id="PRO_5037340945" description="PEGA domain-containing protein" evidence="1">
    <location>
        <begin position="19"/>
        <end position="296"/>
    </location>
</feature>
<dbReference type="Pfam" id="PF08308">
    <property type="entry name" value="PEGA"/>
    <property type="match status" value="2"/>
</dbReference>
<dbReference type="EMBL" id="BMOE01000001">
    <property type="protein sequence ID" value="GGJ62881.1"/>
    <property type="molecule type" value="Genomic_DNA"/>
</dbReference>
<dbReference type="InterPro" id="IPR013229">
    <property type="entry name" value="PEGA"/>
</dbReference>
<comment type="caution">
    <text evidence="3">The sequence shown here is derived from an EMBL/GenBank/DDBJ whole genome shotgun (WGS) entry which is preliminary data.</text>
</comment>
<feature type="signal peptide" evidence="1">
    <location>
        <begin position="1"/>
        <end position="18"/>
    </location>
</feature>
<keyword evidence="1" id="KW-0732">Signal</keyword>
<dbReference type="RefSeq" id="WP_188960491.1">
    <property type="nucleotide sequence ID" value="NZ_BMOE01000001.1"/>
</dbReference>
<feature type="domain" description="PEGA" evidence="2">
    <location>
        <begin position="226"/>
        <end position="284"/>
    </location>
</feature>
<dbReference type="Proteomes" id="UP000635726">
    <property type="component" value="Unassembled WGS sequence"/>
</dbReference>
<keyword evidence="4" id="KW-1185">Reference proteome</keyword>
<name>A0A917P5V9_9DEIO</name>
<evidence type="ECO:0000313" key="3">
    <source>
        <dbReference type="EMBL" id="GGJ62881.1"/>
    </source>
</evidence>
<dbReference type="PANTHER" id="PTHR36194:SF1">
    <property type="entry name" value="S-LAYER-LIKE PROTEIN"/>
    <property type="match status" value="1"/>
</dbReference>
<reference evidence="3" key="2">
    <citation type="submission" date="2020-09" db="EMBL/GenBank/DDBJ databases">
        <authorList>
            <person name="Sun Q."/>
            <person name="Ohkuma M."/>
        </authorList>
    </citation>
    <scope>NUCLEOTIDE SEQUENCE</scope>
    <source>
        <strain evidence="3">JCM 14371</strain>
    </source>
</reference>
<reference evidence="3" key="1">
    <citation type="journal article" date="2014" name="Int. J. Syst. Evol. Microbiol.">
        <title>Complete genome sequence of Corynebacterium casei LMG S-19264T (=DSM 44701T), isolated from a smear-ripened cheese.</title>
        <authorList>
            <consortium name="US DOE Joint Genome Institute (JGI-PGF)"/>
            <person name="Walter F."/>
            <person name="Albersmeier A."/>
            <person name="Kalinowski J."/>
            <person name="Ruckert C."/>
        </authorList>
    </citation>
    <scope>NUCLEOTIDE SEQUENCE</scope>
    <source>
        <strain evidence="3">JCM 14371</strain>
    </source>
</reference>
<gene>
    <name evidence="3" type="ORF">GCM10008939_03400</name>
</gene>
<proteinExistence type="predicted"/>